<evidence type="ECO:0000313" key="7">
    <source>
        <dbReference type="EMBL" id="URE45868.1"/>
    </source>
</evidence>
<dbReference type="PANTHER" id="PTHR31422">
    <property type="entry name" value="BNAANNG28530D PROTEIN"/>
    <property type="match status" value="1"/>
</dbReference>
<organism evidence="7 8">
    <name type="scientific">Musa troglodytarum</name>
    <name type="common">fe'i banana</name>
    <dbReference type="NCBI Taxonomy" id="320322"/>
    <lineage>
        <taxon>Eukaryota</taxon>
        <taxon>Viridiplantae</taxon>
        <taxon>Streptophyta</taxon>
        <taxon>Embryophyta</taxon>
        <taxon>Tracheophyta</taxon>
        <taxon>Spermatophyta</taxon>
        <taxon>Magnoliopsida</taxon>
        <taxon>Liliopsida</taxon>
        <taxon>Zingiberales</taxon>
        <taxon>Musaceae</taxon>
        <taxon>Musa</taxon>
    </lineage>
</organism>
<feature type="domain" description="GTD-binding" evidence="6">
    <location>
        <begin position="4"/>
        <end position="102"/>
    </location>
</feature>
<comment type="subcellular location">
    <subcellularLocation>
        <location evidence="1">Membrane</location>
    </subcellularLocation>
</comment>
<dbReference type="EMBL" id="CP097511">
    <property type="protein sequence ID" value="URE45868.1"/>
    <property type="molecule type" value="Genomic_DNA"/>
</dbReference>
<dbReference type="InterPro" id="IPR007656">
    <property type="entry name" value="GTD-bd"/>
</dbReference>
<evidence type="ECO:0000313" key="8">
    <source>
        <dbReference type="Proteomes" id="UP001055439"/>
    </source>
</evidence>
<evidence type="ECO:0000256" key="3">
    <source>
        <dbReference type="ARBA" id="ARBA00022989"/>
    </source>
</evidence>
<gene>
    <name evidence="7" type="ORF">MUK42_13849</name>
</gene>
<evidence type="ECO:0000259" key="6">
    <source>
        <dbReference type="PROSITE" id="PS51775"/>
    </source>
</evidence>
<reference evidence="7" key="1">
    <citation type="submission" date="2022-05" db="EMBL/GenBank/DDBJ databases">
        <title>The Musa troglodytarum L. genome provides insights into the mechanism of non-climacteric behaviour and enrichment of carotenoids.</title>
        <authorList>
            <person name="Wang J."/>
        </authorList>
    </citation>
    <scope>NUCLEOTIDE SEQUENCE</scope>
    <source>
        <tissue evidence="7">Leaf</tissue>
    </source>
</reference>
<dbReference type="PROSITE" id="PS51775">
    <property type="entry name" value="GTD_BINDING"/>
    <property type="match status" value="1"/>
</dbReference>
<proteinExistence type="predicted"/>
<protein>
    <recommendedName>
        <fullName evidence="6">GTD-binding domain-containing protein</fullName>
    </recommendedName>
</protein>
<feature type="coiled-coil region" evidence="5">
    <location>
        <begin position="349"/>
        <end position="384"/>
    </location>
</feature>
<keyword evidence="8" id="KW-1185">Reference proteome</keyword>
<evidence type="ECO:0000256" key="2">
    <source>
        <dbReference type="ARBA" id="ARBA00022692"/>
    </source>
</evidence>
<evidence type="ECO:0000256" key="5">
    <source>
        <dbReference type="SAM" id="Coils"/>
    </source>
</evidence>
<name>A0A9E7IAT1_9LILI</name>
<keyword evidence="2" id="KW-0812">Transmembrane</keyword>
<accession>A0A9E7IAT1</accession>
<dbReference type="OrthoDB" id="1105498at2759"/>
<dbReference type="GO" id="GO:0080115">
    <property type="term" value="F:myosin XI tail binding"/>
    <property type="evidence" value="ECO:0007669"/>
    <property type="project" value="UniProtKB-ARBA"/>
</dbReference>
<feature type="coiled-coil region" evidence="5">
    <location>
        <begin position="10"/>
        <end position="65"/>
    </location>
</feature>
<dbReference type="Pfam" id="PF04576">
    <property type="entry name" value="Zein-binding"/>
    <property type="match status" value="1"/>
</dbReference>
<evidence type="ECO:0000256" key="4">
    <source>
        <dbReference type="ARBA" id="ARBA00023136"/>
    </source>
</evidence>
<keyword evidence="5" id="KW-0175">Coiled coil</keyword>
<dbReference type="Proteomes" id="UP001055439">
    <property type="component" value="Chromosome 9"/>
</dbReference>
<keyword evidence="4" id="KW-0472">Membrane</keyword>
<keyword evidence="3" id="KW-1133">Transmembrane helix</keyword>
<dbReference type="AlphaFoldDB" id="A0A9E7IAT1"/>
<sequence>MAEPEVISLREALRSRSTTLEKLYGELEEEREAAASGADEALSMIVRLQEEKAAEKMKASQYKRLAEEKLRHAKECSTILKDVIFQKEMEIASLVYQVQAYKHRLLSLGLRNMDDDVMMMNGNRCKASLVRNISLPALLLEELSSGLHVTENLYCGIADNMELGEEYDATKLHEFMKLARSETAEAHRRATEWQQKLEYHDKLHMNSRMVPAKMRQNPGCSWYLPVAVSDDNKFDNSTSNIKSDEGGTYQTKSVNLQDFHDVQENHNRPSGSRSQLSQEHFETKCMNRVPIARQEEARCNLPKDQHNNNFFSHAHHNNKLYQQWDEAPMDCHLTPGNSPDAVSLSHSDLEQLRMLMQKFKDDMRDMKQENLERGRKQLQSLRRIIKHLDSIESHVNNTELEHDQEDDSQLTYLVEVMLYYFSALVLCLFLRLGTEIHQLGHHNMNLYIRSI</sequence>
<dbReference type="PANTHER" id="PTHR31422:SF1">
    <property type="entry name" value="GTD-BINDING DOMAIN-CONTAINING PROTEIN"/>
    <property type="match status" value="1"/>
</dbReference>
<evidence type="ECO:0000256" key="1">
    <source>
        <dbReference type="ARBA" id="ARBA00004370"/>
    </source>
</evidence>
<dbReference type="GO" id="GO:0016020">
    <property type="term" value="C:membrane"/>
    <property type="evidence" value="ECO:0007669"/>
    <property type="project" value="UniProtKB-SubCell"/>
</dbReference>